<dbReference type="VEuPathDB" id="FungiDB:AB675_1620"/>
<dbReference type="STRING" id="1664694.A0A0N1NW20"/>
<comment type="caution">
    <text evidence="3">The sequence shown here is derived from an EMBL/GenBank/DDBJ whole genome shotgun (WGS) entry which is preliminary data.</text>
</comment>
<evidence type="ECO:0000313" key="3">
    <source>
        <dbReference type="EMBL" id="KPI36044.1"/>
    </source>
</evidence>
<gene>
    <name evidence="3" type="ORF">AB675_1620</name>
</gene>
<keyword evidence="4" id="KW-1185">Reference proteome</keyword>
<feature type="compositionally biased region" description="Polar residues" evidence="1">
    <location>
        <begin position="192"/>
        <end position="206"/>
    </location>
</feature>
<name>A0A0N1NW20_9EURO</name>
<organism evidence="3 4">
    <name type="scientific">Cyphellophora attinorum</name>
    <dbReference type="NCBI Taxonomy" id="1664694"/>
    <lineage>
        <taxon>Eukaryota</taxon>
        <taxon>Fungi</taxon>
        <taxon>Dikarya</taxon>
        <taxon>Ascomycota</taxon>
        <taxon>Pezizomycotina</taxon>
        <taxon>Eurotiomycetes</taxon>
        <taxon>Chaetothyriomycetidae</taxon>
        <taxon>Chaetothyriales</taxon>
        <taxon>Cyphellophoraceae</taxon>
        <taxon>Cyphellophora</taxon>
    </lineage>
</organism>
<reference evidence="3 4" key="1">
    <citation type="submission" date="2015-06" db="EMBL/GenBank/DDBJ databases">
        <title>Draft genome of the ant-associated black yeast Phialophora attae CBS 131958.</title>
        <authorList>
            <person name="Moreno L.F."/>
            <person name="Stielow B.J."/>
            <person name="de Hoog S."/>
            <person name="Vicente V.A."/>
            <person name="Weiss V.A."/>
            <person name="de Vries M."/>
            <person name="Cruz L.M."/>
            <person name="Souza E.M."/>
        </authorList>
    </citation>
    <scope>NUCLEOTIDE SEQUENCE [LARGE SCALE GENOMIC DNA]</scope>
    <source>
        <strain evidence="3 4">CBS 131958</strain>
    </source>
</reference>
<dbReference type="OrthoDB" id="4153721at2759"/>
<feature type="compositionally biased region" description="Basic and acidic residues" evidence="1">
    <location>
        <begin position="162"/>
        <end position="179"/>
    </location>
</feature>
<evidence type="ECO:0000256" key="1">
    <source>
        <dbReference type="SAM" id="MobiDB-lite"/>
    </source>
</evidence>
<feature type="domain" description="DUF7053" evidence="2">
    <location>
        <begin position="32"/>
        <end position="148"/>
    </location>
</feature>
<dbReference type="RefSeq" id="XP_017996007.1">
    <property type="nucleotide sequence ID" value="XM_018141523.1"/>
</dbReference>
<evidence type="ECO:0000259" key="2">
    <source>
        <dbReference type="Pfam" id="PF23155"/>
    </source>
</evidence>
<dbReference type="Proteomes" id="UP000038010">
    <property type="component" value="Unassembled WGS sequence"/>
</dbReference>
<accession>A0A0N1NW20</accession>
<dbReference type="EMBL" id="LFJN01000034">
    <property type="protein sequence ID" value="KPI36044.1"/>
    <property type="molecule type" value="Genomic_DNA"/>
</dbReference>
<dbReference type="Pfam" id="PF23155">
    <property type="entry name" value="DUF7053"/>
    <property type="match status" value="1"/>
</dbReference>
<evidence type="ECO:0000313" key="4">
    <source>
        <dbReference type="Proteomes" id="UP000038010"/>
    </source>
</evidence>
<dbReference type="GeneID" id="28733403"/>
<sequence length="323" mass="35147">MQSTLRAAFITDLLLPPPHSLPTLTPSQISAIGYDAAVSILHSPEQFIRSNPLVTDVRRVHSPSDSKLYIDVPKWCSMFNLNHHGDPERGISNEWQQFEITDKLSWGLGTSDVVYTTAMRRIPGGFESVTSAGSGVRIYGRFEILRPHELGRLSSNPTNITKADDAAKSRPSSSHEHDYSSGAPNTVPGWSDDTSAPTNQPPQDSESSAHDTGLIHYIEHNETRCNKVLSVYIKATTAKSHRTMHENFKRRWGEIVKQQLSEEAAARAGPGGSVIGAPGLPRSRGRDEQVGTTSGKSGLAGASDGTRSKEHSRTNSKSRTTLG</sequence>
<protein>
    <recommendedName>
        <fullName evidence="2">DUF7053 domain-containing protein</fullName>
    </recommendedName>
</protein>
<feature type="region of interest" description="Disordered" evidence="1">
    <location>
        <begin position="263"/>
        <end position="323"/>
    </location>
</feature>
<dbReference type="InterPro" id="IPR055481">
    <property type="entry name" value="DUF7053"/>
</dbReference>
<dbReference type="AlphaFoldDB" id="A0A0N1NW20"/>
<proteinExistence type="predicted"/>
<feature type="region of interest" description="Disordered" evidence="1">
    <location>
        <begin position="151"/>
        <end position="209"/>
    </location>
</feature>